<dbReference type="PROSITE" id="PS52050">
    <property type="entry name" value="WYL"/>
    <property type="match status" value="1"/>
</dbReference>
<dbReference type="Pfam" id="PF25583">
    <property type="entry name" value="WCX"/>
    <property type="match status" value="1"/>
</dbReference>
<evidence type="ECO:0000259" key="1">
    <source>
        <dbReference type="Pfam" id="PF13280"/>
    </source>
</evidence>
<keyword evidence="4" id="KW-1185">Reference proteome</keyword>
<name>A0A412GI16_9BACT</name>
<evidence type="ECO:0000259" key="2">
    <source>
        <dbReference type="Pfam" id="PF25583"/>
    </source>
</evidence>
<evidence type="ECO:0000313" key="3">
    <source>
        <dbReference type="EMBL" id="RGR94481.1"/>
    </source>
</evidence>
<dbReference type="Pfam" id="PF13280">
    <property type="entry name" value="WYL"/>
    <property type="match status" value="1"/>
</dbReference>
<accession>A0A412GI16</accession>
<gene>
    <name evidence="3" type="ORF">DWY20_10235</name>
</gene>
<proteinExistence type="predicted"/>
<protein>
    <submittedName>
        <fullName evidence="3">WYL domain-containing protein</fullName>
    </submittedName>
</protein>
<reference evidence="3 4" key="1">
    <citation type="submission" date="2018-08" db="EMBL/GenBank/DDBJ databases">
        <title>A genome reference for cultivated species of the human gut microbiota.</title>
        <authorList>
            <person name="Zou Y."/>
            <person name="Xue W."/>
            <person name="Luo G."/>
        </authorList>
    </citation>
    <scope>NUCLEOTIDE SEQUENCE [LARGE SCALE GENOMIC DNA]</scope>
    <source>
        <strain evidence="3 4">AF24-2</strain>
    </source>
</reference>
<dbReference type="PANTHER" id="PTHR34580">
    <property type="match status" value="1"/>
</dbReference>
<dbReference type="AlphaFoldDB" id="A0A412GI16"/>
<dbReference type="PANTHER" id="PTHR34580:SF9">
    <property type="entry name" value="SLL5097 PROTEIN"/>
    <property type="match status" value="1"/>
</dbReference>
<dbReference type="InterPro" id="IPR026881">
    <property type="entry name" value="WYL_dom"/>
</dbReference>
<comment type="caution">
    <text evidence="3">The sequence shown here is derived from an EMBL/GenBank/DDBJ whole genome shotgun (WGS) entry which is preliminary data.</text>
</comment>
<dbReference type="InterPro" id="IPR057727">
    <property type="entry name" value="WCX_dom"/>
</dbReference>
<dbReference type="EMBL" id="QRUU01000045">
    <property type="protein sequence ID" value="RGR94481.1"/>
    <property type="molecule type" value="Genomic_DNA"/>
</dbReference>
<feature type="domain" description="WCX" evidence="2">
    <location>
        <begin position="237"/>
        <end position="311"/>
    </location>
</feature>
<dbReference type="Proteomes" id="UP000285864">
    <property type="component" value="Unassembled WGS sequence"/>
</dbReference>
<organism evidence="3 4">
    <name type="scientific">Phocaeicola coprocola</name>
    <dbReference type="NCBI Taxonomy" id="310298"/>
    <lineage>
        <taxon>Bacteria</taxon>
        <taxon>Pseudomonadati</taxon>
        <taxon>Bacteroidota</taxon>
        <taxon>Bacteroidia</taxon>
        <taxon>Bacteroidales</taxon>
        <taxon>Bacteroidaceae</taxon>
        <taxon>Phocaeicola</taxon>
    </lineage>
</organism>
<evidence type="ECO:0000313" key="4">
    <source>
        <dbReference type="Proteomes" id="UP000285864"/>
    </source>
</evidence>
<feature type="domain" description="WYL" evidence="1">
    <location>
        <begin position="139"/>
        <end position="205"/>
    </location>
</feature>
<dbReference type="InterPro" id="IPR051534">
    <property type="entry name" value="CBASS_pafABC_assoc_protein"/>
</dbReference>
<sequence>MYTLHCFIRQGISYFCIKLKFKFMRTQFCIWLVNLLLEREVTRLEINEAWRKSYYYDSREISRNTFLEYKKRAEDLFDIDIVCDRRTNKYYIKAPELLKADPLKRWLLSSMAAVACIDQCKTLSKRIMLEQTHGGELFLPVVTEAMSADLCVNILYQPFWYEEPYLLTVEPYFVRLFRQRWYLVGFSHKHNMVRTFAFDRIQNVNISDRKFVMPEGVNVDNYFSDSYGIMLQDNLKKETIRLKFMAEQGIYIETCPLHSSQRLVSKTDEYMIFELNLKPTFDFFQVLLSYGSDVEVISPQSLREQIIKSIQCLSAMYL</sequence>